<reference evidence="2 3" key="1">
    <citation type="journal article" date="2023" name="Life. Sci Alliance">
        <title>Evolutionary insights into 3D genome organization and epigenetic landscape of Vigna mungo.</title>
        <authorList>
            <person name="Junaid A."/>
            <person name="Singh B."/>
            <person name="Bhatia S."/>
        </authorList>
    </citation>
    <scope>NUCLEOTIDE SEQUENCE [LARGE SCALE GENOMIC DNA]</scope>
    <source>
        <strain evidence="2">Urdbean</strain>
    </source>
</reference>
<dbReference type="InterPro" id="IPR025486">
    <property type="entry name" value="DUF4378"/>
</dbReference>
<evidence type="ECO:0000313" key="3">
    <source>
        <dbReference type="Proteomes" id="UP001374535"/>
    </source>
</evidence>
<evidence type="ECO:0000313" key="2">
    <source>
        <dbReference type="EMBL" id="WVZ08398.1"/>
    </source>
</evidence>
<evidence type="ECO:0000259" key="1">
    <source>
        <dbReference type="Pfam" id="PF14309"/>
    </source>
</evidence>
<gene>
    <name evidence="2" type="ORF">V8G54_021744</name>
</gene>
<accession>A0AAQ3NGP4</accession>
<keyword evidence="3" id="KW-1185">Reference proteome</keyword>
<dbReference type="AlphaFoldDB" id="A0AAQ3NGP4"/>
<proteinExistence type="predicted"/>
<dbReference type="Proteomes" id="UP001374535">
    <property type="component" value="Chromosome 6"/>
</dbReference>
<sequence length="211" mass="24461">MNIPLLISDSSEVDDEECGLNVSSDEDCENEYAHNSKEKKEIAGLVRAEESRDFSYVVEVLTEASIFNRNLRTDFSTWHSSQCPISPSVFENLEKKFGQQQFWSRSERKLLFDRINIGLIQILEPCLFVPIWEKSTLRRLNVELSQKIIEDEMWGLLVAQEKKVSNEFADHTLEGKIRWIELVEDVEDIVTEIVNLVTEELAKEIVFSVNF</sequence>
<organism evidence="2 3">
    <name type="scientific">Vigna mungo</name>
    <name type="common">Black gram</name>
    <name type="synonym">Phaseolus mungo</name>
    <dbReference type="NCBI Taxonomy" id="3915"/>
    <lineage>
        <taxon>Eukaryota</taxon>
        <taxon>Viridiplantae</taxon>
        <taxon>Streptophyta</taxon>
        <taxon>Embryophyta</taxon>
        <taxon>Tracheophyta</taxon>
        <taxon>Spermatophyta</taxon>
        <taxon>Magnoliopsida</taxon>
        <taxon>eudicotyledons</taxon>
        <taxon>Gunneridae</taxon>
        <taxon>Pentapetalae</taxon>
        <taxon>rosids</taxon>
        <taxon>fabids</taxon>
        <taxon>Fabales</taxon>
        <taxon>Fabaceae</taxon>
        <taxon>Papilionoideae</taxon>
        <taxon>50 kb inversion clade</taxon>
        <taxon>NPAAA clade</taxon>
        <taxon>indigoferoid/millettioid clade</taxon>
        <taxon>Phaseoleae</taxon>
        <taxon>Vigna</taxon>
    </lineage>
</organism>
<protein>
    <recommendedName>
        <fullName evidence="1">DUF4378 domain-containing protein</fullName>
    </recommendedName>
</protein>
<dbReference type="PANTHER" id="PTHR46836">
    <property type="entry name" value="AFADIN"/>
    <property type="match status" value="1"/>
</dbReference>
<dbReference type="Pfam" id="PF14309">
    <property type="entry name" value="DUF4378"/>
    <property type="match status" value="1"/>
</dbReference>
<dbReference type="PANTHER" id="PTHR46836:SF7">
    <property type="entry name" value="PHOSPHATIDYLINOSITOL N-ACETYGLUCOSAMINLYTRANSFERASE SUBUNIT P-LIKE PROTEIN"/>
    <property type="match status" value="1"/>
</dbReference>
<name>A0AAQ3NGP4_VIGMU</name>
<dbReference type="EMBL" id="CP144695">
    <property type="protein sequence ID" value="WVZ08398.1"/>
    <property type="molecule type" value="Genomic_DNA"/>
</dbReference>
<feature type="domain" description="DUF4378" evidence="1">
    <location>
        <begin position="53"/>
        <end position="204"/>
    </location>
</feature>